<evidence type="ECO:0000313" key="6">
    <source>
        <dbReference type="EMBL" id="GFE80920.1"/>
    </source>
</evidence>
<dbReference type="CDD" id="cd14861">
    <property type="entry name" value="Fe-ADH-like"/>
    <property type="match status" value="1"/>
</dbReference>
<comment type="caution">
    <text evidence="6">The sequence shown here is derived from an EMBL/GenBank/DDBJ whole genome shotgun (WGS) entry which is preliminary data.</text>
</comment>
<dbReference type="PANTHER" id="PTHR11496:SF102">
    <property type="entry name" value="ALCOHOL DEHYDROGENASE 4"/>
    <property type="match status" value="1"/>
</dbReference>
<dbReference type="FunFam" id="3.40.50.1970:FF:000003">
    <property type="entry name" value="Alcohol dehydrogenase, iron-containing"/>
    <property type="match status" value="1"/>
</dbReference>
<evidence type="ECO:0000256" key="1">
    <source>
        <dbReference type="ARBA" id="ARBA00001962"/>
    </source>
</evidence>
<evidence type="ECO:0000313" key="7">
    <source>
        <dbReference type="Proteomes" id="UP000445000"/>
    </source>
</evidence>
<feature type="domain" description="Alcohol dehydrogenase iron-type/glycerol dehydrogenase GldA" evidence="4">
    <location>
        <begin position="26"/>
        <end position="199"/>
    </location>
</feature>
<gene>
    <name evidence="6" type="ORF">GCM10011487_29200</name>
</gene>
<organism evidence="6 7">
    <name type="scientific">Steroidobacter agaridevorans</name>
    <dbReference type="NCBI Taxonomy" id="2695856"/>
    <lineage>
        <taxon>Bacteria</taxon>
        <taxon>Pseudomonadati</taxon>
        <taxon>Pseudomonadota</taxon>
        <taxon>Gammaproteobacteria</taxon>
        <taxon>Steroidobacterales</taxon>
        <taxon>Steroidobacteraceae</taxon>
        <taxon>Steroidobacter</taxon>
    </lineage>
</organism>
<dbReference type="InterPro" id="IPR001670">
    <property type="entry name" value="ADH_Fe/GldA"/>
</dbReference>
<sequence>MREFVITPVRSKENIMASLRGNWNYPTAVRFGPGRIVELPDACKALGMKRPLLVTDAALAKLPMIESAVAACRSAGLACEVFSDVQANPVESNVTNGVSAYRRGTHDGVIAFGGGSALDTGKAVALMVGQTRPIWDFEDREDWYTRVNVSGMAPTVAVPTTSGTGSEVGRAAVITDVRDHTKKIIFHPRMLPSIVIADPELTLGLPAKVTAAVGMDALSHNLEAYCSPSYHPLAEGIALEGMRLIHDWLPTAVRDGSDIEARSHMMAASLMGATAFQKGLGAMHSLSHPCSANLNTHHGLTNAVVMPYVLSWNRPALGEKMQRLAAYLNLPRQSFSGVLDWILELRNTIGVPDTLAELGVTSEHADAFAKQAFDDPSTGGNPVPVTVAEFAQLYRNCIEGRLQAAT</sequence>
<reference evidence="7" key="1">
    <citation type="submission" date="2020-01" db="EMBL/GenBank/DDBJ databases">
        <title>'Steroidobacter agaridevorans' sp. nov., agar-degrading bacteria isolated from rhizosphere soils.</title>
        <authorList>
            <person name="Ikenaga M."/>
            <person name="Kataoka M."/>
            <person name="Murouchi A."/>
            <person name="Katsuragi S."/>
            <person name="Sakai M."/>
        </authorList>
    </citation>
    <scope>NUCLEOTIDE SEQUENCE [LARGE SCALE GENOMIC DNA]</scope>
    <source>
        <strain evidence="7">YU21-B</strain>
    </source>
</reference>
<evidence type="ECO:0000256" key="2">
    <source>
        <dbReference type="ARBA" id="ARBA00007358"/>
    </source>
</evidence>
<dbReference type="AlphaFoldDB" id="A0A829YCA8"/>
<dbReference type="Proteomes" id="UP000445000">
    <property type="component" value="Unassembled WGS sequence"/>
</dbReference>
<accession>A0A829YCA8</accession>
<feature type="domain" description="Fe-containing alcohol dehydrogenase-like C-terminal" evidence="5">
    <location>
        <begin position="210"/>
        <end position="396"/>
    </location>
</feature>
<dbReference type="EMBL" id="BLJN01000003">
    <property type="protein sequence ID" value="GFE80920.1"/>
    <property type="molecule type" value="Genomic_DNA"/>
</dbReference>
<comment type="similarity">
    <text evidence="2">Belongs to the iron-containing alcohol dehydrogenase family.</text>
</comment>
<dbReference type="Gene3D" id="3.40.50.1970">
    <property type="match status" value="1"/>
</dbReference>
<name>A0A829YCA8_9GAMM</name>
<evidence type="ECO:0000259" key="4">
    <source>
        <dbReference type="Pfam" id="PF00465"/>
    </source>
</evidence>
<evidence type="ECO:0000256" key="3">
    <source>
        <dbReference type="ARBA" id="ARBA00023002"/>
    </source>
</evidence>
<dbReference type="GO" id="GO:0004022">
    <property type="term" value="F:alcohol dehydrogenase (NAD+) activity"/>
    <property type="evidence" value="ECO:0007669"/>
    <property type="project" value="TreeGrafter"/>
</dbReference>
<dbReference type="PANTHER" id="PTHR11496">
    <property type="entry name" value="ALCOHOL DEHYDROGENASE"/>
    <property type="match status" value="1"/>
</dbReference>
<dbReference type="SUPFAM" id="SSF56796">
    <property type="entry name" value="Dehydroquinate synthase-like"/>
    <property type="match status" value="1"/>
</dbReference>
<proteinExistence type="inferred from homology"/>
<dbReference type="InterPro" id="IPR056798">
    <property type="entry name" value="ADH_Fe_C"/>
</dbReference>
<dbReference type="GO" id="GO:0046872">
    <property type="term" value="F:metal ion binding"/>
    <property type="evidence" value="ECO:0007669"/>
    <property type="project" value="InterPro"/>
</dbReference>
<comment type="cofactor">
    <cofactor evidence="1">
        <name>Fe cation</name>
        <dbReference type="ChEBI" id="CHEBI:24875"/>
    </cofactor>
</comment>
<dbReference type="Pfam" id="PF00465">
    <property type="entry name" value="Fe-ADH"/>
    <property type="match status" value="1"/>
</dbReference>
<dbReference type="InterPro" id="IPR039697">
    <property type="entry name" value="Alcohol_dehydrogenase_Fe"/>
</dbReference>
<evidence type="ECO:0000259" key="5">
    <source>
        <dbReference type="Pfam" id="PF25137"/>
    </source>
</evidence>
<keyword evidence="3" id="KW-0560">Oxidoreductase</keyword>
<protein>
    <submittedName>
        <fullName evidence="6">Alcohol dehydrogenase</fullName>
    </submittedName>
</protein>
<keyword evidence="7" id="KW-1185">Reference proteome</keyword>
<dbReference type="Pfam" id="PF25137">
    <property type="entry name" value="ADH_Fe_C"/>
    <property type="match status" value="1"/>
</dbReference>
<dbReference type="Gene3D" id="1.20.1090.10">
    <property type="entry name" value="Dehydroquinate synthase-like - alpha domain"/>
    <property type="match status" value="1"/>
</dbReference>
<dbReference type="FunFam" id="1.20.1090.10:FF:000001">
    <property type="entry name" value="Aldehyde-alcohol dehydrogenase"/>
    <property type="match status" value="1"/>
</dbReference>